<reference evidence="2 3" key="1">
    <citation type="submission" date="2016-02" db="EMBL/GenBank/DDBJ databases">
        <title>Genome analysis of coral dinoflagellate symbionts highlights evolutionary adaptations to a symbiotic lifestyle.</title>
        <authorList>
            <person name="Aranda M."/>
            <person name="Li Y."/>
            <person name="Liew Y.J."/>
            <person name="Baumgarten S."/>
            <person name="Simakov O."/>
            <person name="Wilson M."/>
            <person name="Piel J."/>
            <person name="Ashoor H."/>
            <person name="Bougouffa S."/>
            <person name="Bajic V.B."/>
            <person name="Ryu T."/>
            <person name="Ravasi T."/>
            <person name="Bayer T."/>
            <person name="Micklem G."/>
            <person name="Kim H."/>
            <person name="Bhak J."/>
            <person name="Lajeunesse T.C."/>
            <person name="Voolstra C.R."/>
        </authorList>
    </citation>
    <scope>NUCLEOTIDE SEQUENCE [LARGE SCALE GENOMIC DNA]</scope>
    <source>
        <strain evidence="2 3">CCMP2467</strain>
    </source>
</reference>
<comment type="caution">
    <text evidence="2">The sequence shown here is derived from an EMBL/GenBank/DDBJ whole genome shotgun (WGS) entry which is preliminary data.</text>
</comment>
<evidence type="ECO:0000256" key="1">
    <source>
        <dbReference type="SAM" id="SignalP"/>
    </source>
</evidence>
<dbReference type="AlphaFoldDB" id="A0A1Q9E4W1"/>
<evidence type="ECO:0008006" key="4">
    <source>
        <dbReference type="Google" id="ProtNLM"/>
    </source>
</evidence>
<accession>A0A1Q9E4W1</accession>
<keyword evidence="1" id="KW-0732">Signal</keyword>
<dbReference type="EMBL" id="LSRX01000263">
    <property type="protein sequence ID" value="OLQ02474.1"/>
    <property type="molecule type" value="Genomic_DNA"/>
</dbReference>
<keyword evidence="3" id="KW-1185">Reference proteome</keyword>
<gene>
    <name evidence="2" type="ORF">AK812_SmicGene14680</name>
</gene>
<protein>
    <recommendedName>
        <fullName evidence="4">Secreted protein</fullName>
    </recommendedName>
</protein>
<sequence>MATYCLICVLLWLDLVAASALAHASAVAQRFWLLKSLRQPMFGRLESGLEDERWCDDSWALEVSAIYPEEFFRVELCRDASERAGAWASAALLAQVFGMTVRIDTDDLQLALSEFPVAVVRAQIDCRRLMLMHFRNEASKSTLICYCYEWISVELT</sequence>
<feature type="chain" id="PRO_5012254893" description="Secreted protein" evidence="1">
    <location>
        <begin position="19"/>
        <end position="156"/>
    </location>
</feature>
<feature type="signal peptide" evidence="1">
    <location>
        <begin position="1"/>
        <end position="18"/>
    </location>
</feature>
<proteinExistence type="predicted"/>
<organism evidence="2 3">
    <name type="scientific">Symbiodinium microadriaticum</name>
    <name type="common">Dinoflagellate</name>
    <name type="synonym">Zooxanthella microadriatica</name>
    <dbReference type="NCBI Taxonomy" id="2951"/>
    <lineage>
        <taxon>Eukaryota</taxon>
        <taxon>Sar</taxon>
        <taxon>Alveolata</taxon>
        <taxon>Dinophyceae</taxon>
        <taxon>Suessiales</taxon>
        <taxon>Symbiodiniaceae</taxon>
        <taxon>Symbiodinium</taxon>
    </lineage>
</organism>
<name>A0A1Q9E4W1_SYMMI</name>
<evidence type="ECO:0000313" key="2">
    <source>
        <dbReference type="EMBL" id="OLQ02474.1"/>
    </source>
</evidence>
<dbReference type="Proteomes" id="UP000186817">
    <property type="component" value="Unassembled WGS sequence"/>
</dbReference>
<evidence type="ECO:0000313" key="3">
    <source>
        <dbReference type="Proteomes" id="UP000186817"/>
    </source>
</evidence>